<dbReference type="RefSeq" id="WP_058889002.1">
    <property type="nucleotide sequence ID" value="NZ_LQBM01000004.1"/>
</dbReference>
<reference evidence="2" key="1">
    <citation type="submission" date="2015-12" db="EMBL/GenBank/DDBJ databases">
        <authorList>
            <person name="Nair G.R."/>
            <person name="Kaur G."/>
            <person name="Mayilraj S."/>
        </authorList>
    </citation>
    <scope>NUCLEOTIDE SEQUENCE [LARGE SCALE GENOMIC DNA]</scope>
    <source>
        <strain evidence="2">CD08_7</strain>
    </source>
</reference>
<dbReference type="AlphaFoldDB" id="A0A0W8ICX9"/>
<sequence length="440" mass="44808">MPETRQTRKVPFLTEDNRLPLSYLPQEASEIIEARDTSVASAGTASAAAATATDVAAELTQTYLGGTDAISDAAVETFVRTEGARTRGAMEEVIGETTAVTDGAARTMKAEGDNRAGVLNWRWDSASGYLLHLTASQNSEAASAALGIGTDRGAGSAAVLALKNDGNGLQIGSHPSHAGKAVTLNSYGKAATPAEIGLFAGSKPLIISQKKGTGFPDGETTEGSTTFTSASAGFTSADVGAALSQLTSRGEGFGVFPQGVTIASVTNGTTVTMSAPSTRTASGINFMLGGRQPSTAQEWLAVYDAEGEKRIGLSPAVTEVVSSRTTFWASPGSASNGTQVQGSACKFYTAYQGQHVAHEIQGDAFAFRLRHYAGAARGAESAPVQSFIATQVSGVPRVGFLGATAIARPVVTGSRSDGTALASLLAGLAALGLITNDTTA</sequence>
<proteinExistence type="predicted"/>
<dbReference type="Proteomes" id="UP000054023">
    <property type="component" value="Unassembled WGS sequence"/>
</dbReference>
<organism evidence="1 2">
    <name type="scientific">Nesterenkonia jeotgali</name>
    <dbReference type="NCBI Taxonomy" id="317018"/>
    <lineage>
        <taxon>Bacteria</taxon>
        <taxon>Bacillati</taxon>
        <taxon>Actinomycetota</taxon>
        <taxon>Actinomycetes</taxon>
        <taxon>Micrococcales</taxon>
        <taxon>Micrococcaceae</taxon>
        <taxon>Nesterenkonia</taxon>
    </lineage>
</organism>
<name>A0A0W8ICX9_9MICC</name>
<protein>
    <submittedName>
        <fullName evidence="1">Uncharacterized protein</fullName>
    </submittedName>
</protein>
<comment type="caution">
    <text evidence="1">The sequence shown here is derived from an EMBL/GenBank/DDBJ whole genome shotgun (WGS) entry which is preliminary data.</text>
</comment>
<evidence type="ECO:0000313" key="1">
    <source>
        <dbReference type="EMBL" id="KUG57768.1"/>
    </source>
</evidence>
<evidence type="ECO:0000313" key="2">
    <source>
        <dbReference type="Proteomes" id="UP000054023"/>
    </source>
</evidence>
<gene>
    <name evidence="1" type="ORF">AVL63_04395</name>
</gene>
<dbReference type="STRING" id="317018.AVL63_04395"/>
<dbReference type="EMBL" id="LQBM01000004">
    <property type="protein sequence ID" value="KUG57768.1"/>
    <property type="molecule type" value="Genomic_DNA"/>
</dbReference>
<keyword evidence="2" id="KW-1185">Reference proteome</keyword>
<accession>A0A0W8ICX9</accession>